<dbReference type="InterPro" id="IPR036388">
    <property type="entry name" value="WH-like_DNA-bd_sf"/>
</dbReference>
<dbReference type="Gene3D" id="1.10.8.430">
    <property type="entry name" value="Helical domain of apoptotic protease-activating factors"/>
    <property type="match status" value="1"/>
</dbReference>
<dbReference type="PANTHER" id="PTHR47691">
    <property type="entry name" value="REGULATOR-RELATED"/>
    <property type="match status" value="1"/>
</dbReference>
<dbReference type="PROSITE" id="PS50943">
    <property type="entry name" value="HTH_CROC1"/>
    <property type="match status" value="1"/>
</dbReference>
<comment type="caution">
    <text evidence="2">The sequence shown here is derived from an EMBL/GenBank/DDBJ whole genome shotgun (WGS) entry which is preliminary data.</text>
</comment>
<dbReference type="InterPro" id="IPR027417">
    <property type="entry name" value="P-loop_NTPase"/>
</dbReference>
<dbReference type="SUPFAM" id="SSF52540">
    <property type="entry name" value="P-loop containing nucleoside triphosphate hydrolases"/>
    <property type="match status" value="1"/>
</dbReference>
<dbReference type="EMBL" id="JBHSDP010000015">
    <property type="protein sequence ID" value="MFC4329543.1"/>
    <property type="molecule type" value="Genomic_DNA"/>
</dbReference>
<organism evidence="2 3">
    <name type="scientific">Streptomyces andamanensis</name>
    <dbReference type="NCBI Taxonomy" id="1565035"/>
    <lineage>
        <taxon>Bacteria</taxon>
        <taxon>Bacillati</taxon>
        <taxon>Actinomycetota</taxon>
        <taxon>Actinomycetes</taxon>
        <taxon>Kitasatosporales</taxon>
        <taxon>Streptomycetaceae</taxon>
        <taxon>Streptomyces</taxon>
    </lineage>
</organism>
<dbReference type="PANTHER" id="PTHR47691:SF3">
    <property type="entry name" value="HTH-TYPE TRANSCRIPTIONAL REGULATOR RV0890C-RELATED"/>
    <property type="match status" value="1"/>
</dbReference>
<dbReference type="InterPro" id="IPR001387">
    <property type="entry name" value="Cro/C1-type_HTH"/>
</dbReference>
<dbReference type="Gene3D" id="1.25.40.10">
    <property type="entry name" value="Tetratricopeptide repeat domain"/>
    <property type="match status" value="1"/>
</dbReference>
<reference evidence="3" key="1">
    <citation type="journal article" date="2019" name="Int. J. Syst. Evol. Microbiol.">
        <title>The Global Catalogue of Microorganisms (GCM) 10K type strain sequencing project: providing services to taxonomists for standard genome sequencing and annotation.</title>
        <authorList>
            <consortium name="The Broad Institute Genomics Platform"/>
            <consortium name="The Broad Institute Genome Sequencing Center for Infectious Disease"/>
            <person name="Wu L."/>
            <person name="Ma J."/>
        </authorList>
    </citation>
    <scope>NUCLEOTIDE SEQUENCE [LARGE SCALE GENOMIC DNA]</scope>
    <source>
        <strain evidence="3">PCU 347</strain>
    </source>
</reference>
<dbReference type="RefSeq" id="WP_381740059.1">
    <property type="nucleotide sequence ID" value="NZ_JBHSDP010000015.1"/>
</dbReference>
<dbReference type="Pfam" id="PF13181">
    <property type="entry name" value="TPR_8"/>
    <property type="match status" value="1"/>
</dbReference>
<gene>
    <name evidence="2" type="ORF">ACFPC0_17425</name>
</gene>
<dbReference type="InterPro" id="IPR019734">
    <property type="entry name" value="TPR_rpt"/>
</dbReference>
<dbReference type="GO" id="GO:0005524">
    <property type="term" value="F:ATP binding"/>
    <property type="evidence" value="ECO:0007669"/>
    <property type="project" value="UniProtKB-KW"/>
</dbReference>
<feature type="domain" description="HTH cro/C1-type" evidence="1">
    <location>
        <begin position="10"/>
        <end position="64"/>
    </location>
</feature>
<evidence type="ECO:0000313" key="2">
    <source>
        <dbReference type="EMBL" id="MFC4329543.1"/>
    </source>
</evidence>
<dbReference type="Gene3D" id="1.10.10.10">
    <property type="entry name" value="Winged helix-like DNA-binding domain superfamily/Winged helix DNA-binding domain"/>
    <property type="match status" value="1"/>
</dbReference>
<dbReference type="Pfam" id="PF13424">
    <property type="entry name" value="TPR_12"/>
    <property type="match status" value="1"/>
</dbReference>
<keyword evidence="2" id="KW-0067">ATP-binding</keyword>
<dbReference type="InterPro" id="IPR042197">
    <property type="entry name" value="Apaf_helical"/>
</dbReference>
<keyword evidence="2" id="KW-0547">Nucleotide-binding</keyword>
<dbReference type="PRINTS" id="PR00364">
    <property type="entry name" value="DISEASERSIST"/>
</dbReference>
<evidence type="ECO:0000313" key="3">
    <source>
        <dbReference type="Proteomes" id="UP001595824"/>
    </source>
</evidence>
<dbReference type="SUPFAM" id="SSF47413">
    <property type="entry name" value="lambda repressor-like DNA-binding domains"/>
    <property type="match status" value="1"/>
</dbReference>
<dbReference type="SMART" id="SM00530">
    <property type="entry name" value="HTH_XRE"/>
    <property type="match status" value="1"/>
</dbReference>
<evidence type="ECO:0000259" key="1">
    <source>
        <dbReference type="PROSITE" id="PS50943"/>
    </source>
</evidence>
<dbReference type="SUPFAM" id="SSF48452">
    <property type="entry name" value="TPR-like"/>
    <property type="match status" value="1"/>
</dbReference>
<dbReference type="Pfam" id="PF13560">
    <property type="entry name" value="HTH_31"/>
    <property type="match status" value="1"/>
</dbReference>
<dbReference type="InterPro" id="IPR011990">
    <property type="entry name" value="TPR-like_helical_dom_sf"/>
</dbReference>
<dbReference type="Gene3D" id="3.40.50.300">
    <property type="entry name" value="P-loop containing nucleotide triphosphate hydrolases"/>
    <property type="match status" value="1"/>
</dbReference>
<dbReference type="InterPro" id="IPR010982">
    <property type="entry name" value="Lambda_DNA-bd_dom_sf"/>
</dbReference>
<dbReference type="SMART" id="SM00028">
    <property type="entry name" value="TPR"/>
    <property type="match status" value="4"/>
</dbReference>
<dbReference type="Gene3D" id="1.10.260.40">
    <property type="entry name" value="lambda repressor-like DNA-binding domains"/>
    <property type="match status" value="1"/>
</dbReference>
<dbReference type="CDD" id="cd00093">
    <property type="entry name" value="HTH_XRE"/>
    <property type="match status" value="1"/>
</dbReference>
<dbReference type="Proteomes" id="UP001595824">
    <property type="component" value="Unassembled WGS sequence"/>
</dbReference>
<name>A0ABV8TFU6_9ACTN</name>
<keyword evidence="3" id="KW-1185">Reference proteome</keyword>
<accession>A0ABV8TFU6</accession>
<protein>
    <submittedName>
        <fullName evidence="2">ATP-binding protein</fullName>
    </submittedName>
</protein>
<sequence length="756" mass="82428">MDKKAFGGLLREARRRSLLTLEGLAEASGVSVRAISDIERGHSLPRQSTLTELMDALELDEDERRRLLQSVTRTAAHATVPRQLPPDLAVFRSRESAVAAARGITGAATPHGRHLVVSAIGGMAGVGKTALAVHWAHQVADRFPDGQLYVNLRGFEASERPLDPGEALGGFLRALGVPSGDIPASTERRSDLFKEKTASRQLIAVLDNAADAEQVRPLLPASAGCLTIVTSRNRLAGLVAAEGAFVISLDVWTPQEALEALAARIGEERCRAEPDAAAELVELCGFLPLAVAVVGAQLSAAPRMRLRLAARELKESRPRLDAFAADDQRADVRAVFSWSYRALTDETARFFRHLCLHPGPSATAEAAASLAGREMPAARRCLRELTSASLLARDADGRYVLHDLVRDYGGELAAEEQDDRVGAQARLLDYLRHNAHLANRHSSRLGPEPAEEPLEGIVHVAIDSREEALDWFRQEEPAVGPVLQSLGDPRLLRVRGACAREWIAYNVIVGRWAEEVPAARIGLEAALALGDLVATVRSRSNLTRALLETGHTDEVDEQIEVILGELPRVPLELRARIVCEIGFFRIRQGRFTEALEHPRRALELYRMARSREGVASTLSNIGWVLAHTGAYEEAIATCEEALPLLRAVGDLQFQAGAWDAIGYAQQGLGDLDAAIAGYERSLRLWEELHDDYNRADVLDHLASAQLEQGRGEQARANWSLAADLLDALRVRRAAEMRAKAETLPLRGTEATADGRR</sequence>
<proteinExistence type="predicted"/>